<dbReference type="RefSeq" id="WP_109813271.1">
    <property type="nucleotide sequence ID" value="NZ_QGKU01000064.1"/>
</dbReference>
<proteinExistence type="predicted"/>
<evidence type="ECO:0008006" key="3">
    <source>
        <dbReference type="Google" id="ProtNLM"/>
    </source>
</evidence>
<keyword evidence="2" id="KW-1185">Reference proteome</keyword>
<dbReference type="Proteomes" id="UP000245680">
    <property type="component" value="Unassembled WGS sequence"/>
</dbReference>
<reference evidence="1 2" key="1">
    <citation type="submission" date="2018-05" db="EMBL/GenBank/DDBJ databases">
        <title>Rhodobacteraceae gen. nov., sp. nov. isolated from sea water.</title>
        <authorList>
            <person name="Ren Y."/>
        </authorList>
    </citation>
    <scope>NUCLEOTIDE SEQUENCE [LARGE SCALE GENOMIC DNA]</scope>
    <source>
        <strain evidence="1 2">TG-679</strain>
    </source>
</reference>
<dbReference type="GO" id="GO:0003676">
    <property type="term" value="F:nucleic acid binding"/>
    <property type="evidence" value="ECO:0007669"/>
    <property type="project" value="InterPro"/>
</dbReference>
<dbReference type="Gene3D" id="3.40.1350.10">
    <property type="match status" value="1"/>
</dbReference>
<dbReference type="EMBL" id="QGKU01000064">
    <property type="protein sequence ID" value="PWR01000.1"/>
    <property type="molecule type" value="Genomic_DNA"/>
</dbReference>
<dbReference type="AlphaFoldDB" id="A0A2V2L6P4"/>
<evidence type="ECO:0000313" key="1">
    <source>
        <dbReference type="EMBL" id="PWR01000.1"/>
    </source>
</evidence>
<name>A0A2V2L6P4_9RHOB</name>
<accession>A0A2V2L6P4</accession>
<dbReference type="InterPro" id="IPR011856">
    <property type="entry name" value="tRNA_endonuc-like_dom_sf"/>
</dbReference>
<protein>
    <recommendedName>
        <fullName evidence="3">PD(D/E)XK endonuclease domain-containing protein</fullName>
    </recommendedName>
</protein>
<sequence length="196" mass="20695">MAVQLPLAGLAPAHPAPAVSDDACDTSLWDYPDCPTEILNRHAKRIGTSGEQLFDSFMTRFGLQAHALSEAHSADRLLIVGNVGLYVQIKTTTHPHGGIYRFSASRGYNRSPGGVRAYEAGEFDLLALAVLPENVMAFTTSRRMSQAIAATAIPALRARPRDTLEEALRALGVPIPGEVTGAGPHAPVPTGAEGCA</sequence>
<comment type="caution">
    <text evidence="1">The sequence shown here is derived from an EMBL/GenBank/DDBJ whole genome shotgun (WGS) entry which is preliminary data.</text>
</comment>
<evidence type="ECO:0000313" key="2">
    <source>
        <dbReference type="Proteomes" id="UP000245680"/>
    </source>
</evidence>
<dbReference type="OrthoDB" id="7740340at2"/>
<organism evidence="1 2">
    <name type="scientific">Meridianimarinicoccus roseus</name>
    <dbReference type="NCBI Taxonomy" id="2072018"/>
    <lineage>
        <taxon>Bacteria</taxon>
        <taxon>Pseudomonadati</taxon>
        <taxon>Pseudomonadota</taxon>
        <taxon>Alphaproteobacteria</taxon>
        <taxon>Rhodobacterales</taxon>
        <taxon>Paracoccaceae</taxon>
        <taxon>Meridianimarinicoccus</taxon>
    </lineage>
</organism>
<gene>
    <name evidence="1" type="ORF">DKT77_19235</name>
</gene>